<dbReference type="EMBL" id="JFYZ01000010">
    <property type="protein sequence ID" value="EZP82228.1"/>
    <property type="molecule type" value="Genomic_DNA"/>
</dbReference>
<evidence type="ECO:0000313" key="3">
    <source>
        <dbReference type="EMBL" id="EZP82228.1"/>
    </source>
</evidence>
<dbReference type="Proteomes" id="UP000094626">
    <property type="component" value="Chromosome"/>
</dbReference>
<proteinExistence type="predicted"/>
<evidence type="ECO:0000256" key="1">
    <source>
        <dbReference type="SAM" id="Phobius"/>
    </source>
</evidence>
<organism evidence="3 4">
    <name type="scientific">Novosphingobium resinovorum</name>
    <dbReference type="NCBI Taxonomy" id="158500"/>
    <lineage>
        <taxon>Bacteria</taxon>
        <taxon>Pseudomonadati</taxon>
        <taxon>Pseudomonadota</taxon>
        <taxon>Alphaproteobacteria</taxon>
        <taxon>Sphingomonadales</taxon>
        <taxon>Sphingomonadaceae</taxon>
        <taxon>Novosphingobium</taxon>
    </lineage>
</organism>
<dbReference type="OrthoDB" id="9801588at2"/>
<dbReference type="InterPro" id="IPR008621">
    <property type="entry name" value="Cbb3-typ_cyt_oxidase_comp"/>
</dbReference>
<evidence type="ECO:0000313" key="2">
    <source>
        <dbReference type="EMBL" id="AOR77552.1"/>
    </source>
</evidence>
<name>A0A031JZL4_9SPHN</name>
<keyword evidence="5" id="KW-1185">Reference proteome</keyword>
<evidence type="ECO:0000313" key="4">
    <source>
        <dbReference type="Proteomes" id="UP000024329"/>
    </source>
</evidence>
<dbReference type="Proteomes" id="UP000024329">
    <property type="component" value="Unassembled WGS sequence"/>
</dbReference>
<accession>A0A031JZL4</accession>
<dbReference type="CDD" id="cd01324">
    <property type="entry name" value="cbb3_Oxidase_CcoQ"/>
    <property type="match status" value="1"/>
</dbReference>
<dbReference type="Pfam" id="PF05545">
    <property type="entry name" value="FixQ"/>
    <property type="match status" value="1"/>
</dbReference>
<dbReference type="RefSeq" id="WP_008828422.1">
    <property type="nucleotide sequence ID" value="NZ_BSFC01000027.1"/>
</dbReference>
<dbReference type="AlphaFoldDB" id="A0A031JZL4"/>
<feature type="transmembrane region" description="Helical" evidence="1">
    <location>
        <begin position="20"/>
        <end position="38"/>
    </location>
</feature>
<keyword evidence="1" id="KW-0472">Membrane</keyword>
<reference evidence="3 4" key="1">
    <citation type="submission" date="2014-03" db="EMBL/GenBank/DDBJ databases">
        <title>Whole genome sequence of Novosphingobium resinovorum KF1.</title>
        <authorList>
            <person name="Gan H.M."/>
            <person name="Gan H.Y."/>
            <person name="Chew T.H."/>
            <person name="Savka M.A."/>
        </authorList>
    </citation>
    <scope>NUCLEOTIDE SEQUENCE [LARGE SCALE GENOMIC DNA]</scope>
    <source>
        <strain evidence="3 4">KF1</strain>
    </source>
</reference>
<evidence type="ECO:0000313" key="5">
    <source>
        <dbReference type="Proteomes" id="UP000094626"/>
    </source>
</evidence>
<dbReference type="PATRIC" id="fig|158500.4.peg.2293"/>
<dbReference type="STRING" id="158500.BES08_12890"/>
<keyword evidence="1" id="KW-0812">Transmembrane</keyword>
<dbReference type="eggNOG" id="COG4736">
    <property type="taxonomic scope" value="Bacteria"/>
</dbReference>
<sequence length="60" mass="6767">MTFSLSTHSTYDMLRHLADSWGLLAMLVVFVVLIAWPFRPGHRAKNDAAATMIFKDENDG</sequence>
<reference evidence="2" key="2">
    <citation type="submission" date="2016-08" db="EMBL/GenBank/DDBJ databases">
        <authorList>
            <person name="Seilhamer J.J."/>
        </authorList>
    </citation>
    <scope>NUCLEOTIDE SEQUENCE [LARGE SCALE GENOMIC DNA]</scope>
    <source>
        <strain evidence="2">SA1</strain>
    </source>
</reference>
<dbReference type="KEGG" id="nre:BES08_12890"/>
<reference evidence="5" key="3">
    <citation type="journal article" date="2017" name="J. Biotechnol.">
        <title>Complete genome sequence of Novosphingobium resinovorum SA1, a versatile xenobiotic-degrading bacterium capable of utilizing sulfanilic acid.</title>
        <authorList>
            <person name="Hegedus B."/>
            <person name="Kos P.B."/>
            <person name="Balint B."/>
            <person name="Maroti G."/>
            <person name="Gan H.M."/>
            <person name="Perei K."/>
            <person name="Rakhely G."/>
        </authorList>
    </citation>
    <scope>NUCLEOTIDE SEQUENCE [LARGE SCALE GENOMIC DNA]</scope>
    <source>
        <strain evidence="5">SA1</strain>
    </source>
</reference>
<keyword evidence="1" id="KW-1133">Transmembrane helix</keyword>
<dbReference type="EMBL" id="CP017075">
    <property type="protein sequence ID" value="AOR77552.1"/>
    <property type="molecule type" value="Genomic_DNA"/>
</dbReference>
<protein>
    <submittedName>
        <fullName evidence="3">Cb-type cytochrome c oxidase subunit IV</fullName>
    </submittedName>
    <submittedName>
        <fullName evidence="2">Cytochrome C oxidase Cbb3</fullName>
    </submittedName>
</protein>
<gene>
    <name evidence="2" type="ORF">BES08_12890</name>
    <name evidence="3" type="ORF">BV97_02251</name>
</gene>